<dbReference type="OrthoDB" id="66620at2759"/>
<dbReference type="GO" id="GO:0016887">
    <property type="term" value="F:ATP hydrolysis activity"/>
    <property type="evidence" value="ECO:0007669"/>
    <property type="project" value="InterPro"/>
</dbReference>
<dbReference type="PROSITE" id="PS50893">
    <property type="entry name" value="ABC_TRANSPORTER_2"/>
    <property type="match status" value="1"/>
</dbReference>
<dbReference type="Pfam" id="PF19055">
    <property type="entry name" value="ABC2_membrane_7"/>
    <property type="match status" value="1"/>
</dbReference>
<dbReference type="PANTHER" id="PTHR48041">
    <property type="entry name" value="ABC TRANSPORTER G FAMILY MEMBER 28"/>
    <property type="match status" value="1"/>
</dbReference>
<dbReference type="VEuPathDB" id="FungiDB:BD410DRAFT_790584"/>
<comment type="subcellular location">
    <subcellularLocation>
        <location evidence="1">Membrane</location>
        <topology evidence="1">Multi-pass membrane protein</topology>
    </subcellularLocation>
</comment>
<dbReference type="InterPro" id="IPR027417">
    <property type="entry name" value="P-loop_NTPase"/>
</dbReference>
<dbReference type="InterPro" id="IPR043926">
    <property type="entry name" value="ABCG_dom"/>
</dbReference>
<feature type="transmembrane region" description="Helical" evidence="8">
    <location>
        <begin position="368"/>
        <end position="392"/>
    </location>
</feature>
<keyword evidence="2" id="KW-0813">Transport</keyword>
<dbReference type="InterPro" id="IPR013525">
    <property type="entry name" value="ABC2_TM"/>
</dbReference>
<feature type="transmembrane region" description="Helical" evidence="8">
    <location>
        <begin position="446"/>
        <end position="472"/>
    </location>
</feature>
<dbReference type="SUPFAM" id="SSF52540">
    <property type="entry name" value="P-loop containing nucleoside triphosphate hydrolases"/>
    <property type="match status" value="1"/>
</dbReference>
<dbReference type="Gene3D" id="3.40.50.300">
    <property type="entry name" value="P-loop containing nucleotide triphosphate hydrolases"/>
    <property type="match status" value="1"/>
</dbReference>
<feature type="transmembrane region" description="Helical" evidence="8">
    <location>
        <begin position="404"/>
        <end position="425"/>
    </location>
</feature>
<protein>
    <submittedName>
        <fullName evidence="10">P-loop containing nucleoside triphosphate hydrolase protein</fullName>
    </submittedName>
</protein>
<dbReference type="InterPro" id="IPR050352">
    <property type="entry name" value="ABCG_transporters"/>
</dbReference>
<keyword evidence="5" id="KW-0067">ATP-binding</keyword>
<dbReference type="GO" id="GO:0005524">
    <property type="term" value="F:ATP binding"/>
    <property type="evidence" value="ECO:0007669"/>
    <property type="project" value="UniProtKB-KW"/>
</dbReference>
<dbReference type="PROSITE" id="PS00211">
    <property type="entry name" value="ABC_TRANSPORTER_1"/>
    <property type="match status" value="1"/>
</dbReference>
<dbReference type="Pfam" id="PF01061">
    <property type="entry name" value="ABC2_membrane"/>
    <property type="match status" value="1"/>
</dbReference>
<evidence type="ECO:0000256" key="5">
    <source>
        <dbReference type="ARBA" id="ARBA00022840"/>
    </source>
</evidence>
<keyword evidence="4" id="KW-0547">Nucleotide-binding</keyword>
<feature type="transmembrane region" description="Helical" evidence="8">
    <location>
        <begin position="478"/>
        <end position="495"/>
    </location>
</feature>
<dbReference type="SMART" id="SM00382">
    <property type="entry name" value="AAA"/>
    <property type="match status" value="1"/>
</dbReference>
<evidence type="ECO:0000256" key="6">
    <source>
        <dbReference type="ARBA" id="ARBA00022989"/>
    </source>
</evidence>
<dbReference type="InterPro" id="IPR003593">
    <property type="entry name" value="AAA+_ATPase"/>
</dbReference>
<sequence>MQSIQPVPTDMQDVEAQNVTGQNPQLEQHQLVLEWDHLCYSIKDKAILSDVSGTVSSGEMLAVMGPSGAGKSTILDILAQRAHPTSGKMTINGNETIDMSSLGSYVEQNDALLGVLSVRETIQFAARLSLDPSTPREVIEERVSETITGLGLSEVSSNRIGNAVQRGISGGQKRRVTIGSSLVTRPKILLLDEPTSGLDSRTSREVLLAIRNIAIEHNMIVIASIHQPNWETISLFDKLLLLAQGRTMYAGPVDKLDSYVAQVLERPVALHANPTDHALDLVNTDFFSDATEGKNHINELASRWKAHESGFDSGRNTLEIGRSDAEKAVDPIHAWSQERRVAKQSLRRAFHQTWILIERNILNYSRNLLAYGVRLGMYLGMGVLLATVWVNLAPTSAKINDRLSVHFFSVAFLGFMSVAGIPAFLEERQVFMRERLNGLYGPGAYVIANSVCTLPYLFVCAAIFAVLCYWSIGLHPGATEFFKFLAILVLAVYAAESQSAVVAAALPIFVAALAVASFLNGFWMCVGGYFIKAVNLPRFWYFWAHFIDYQTYAFDLLVVNDFRGLVFDCQTLADGSCQCDYPSSLVSQGICQIRGDDVLNALGIGGINFGLYIGILIAITLVFRILLYVVLVFKKR</sequence>
<evidence type="ECO:0000313" key="11">
    <source>
        <dbReference type="Proteomes" id="UP000294933"/>
    </source>
</evidence>
<dbReference type="STRING" id="50990.A0A4Y7Q018"/>
<keyword evidence="7 8" id="KW-0472">Membrane</keyword>
<keyword evidence="6 8" id="KW-1133">Transmembrane helix</keyword>
<evidence type="ECO:0000256" key="7">
    <source>
        <dbReference type="ARBA" id="ARBA00023136"/>
    </source>
</evidence>
<dbReference type="GO" id="GO:0016020">
    <property type="term" value="C:membrane"/>
    <property type="evidence" value="ECO:0007669"/>
    <property type="project" value="UniProtKB-SubCell"/>
</dbReference>
<proteinExistence type="predicted"/>
<dbReference type="Pfam" id="PF00005">
    <property type="entry name" value="ABC_tran"/>
    <property type="match status" value="1"/>
</dbReference>
<keyword evidence="11" id="KW-1185">Reference proteome</keyword>
<keyword evidence="10" id="KW-0378">Hydrolase</keyword>
<dbReference type="PANTHER" id="PTHR48041:SF98">
    <property type="entry name" value="TRANSPORTER, PUTATIVE (EUROFUNG)-RELATED"/>
    <property type="match status" value="1"/>
</dbReference>
<dbReference type="GO" id="GO:0140359">
    <property type="term" value="F:ABC-type transporter activity"/>
    <property type="evidence" value="ECO:0007669"/>
    <property type="project" value="InterPro"/>
</dbReference>
<dbReference type="AlphaFoldDB" id="A0A4Y7Q018"/>
<evidence type="ECO:0000256" key="2">
    <source>
        <dbReference type="ARBA" id="ARBA00022448"/>
    </source>
</evidence>
<evidence type="ECO:0000256" key="4">
    <source>
        <dbReference type="ARBA" id="ARBA00022741"/>
    </source>
</evidence>
<evidence type="ECO:0000259" key="9">
    <source>
        <dbReference type="PROSITE" id="PS50893"/>
    </source>
</evidence>
<evidence type="ECO:0000256" key="1">
    <source>
        <dbReference type="ARBA" id="ARBA00004141"/>
    </source>
</evidence>
<feature type="transmembrane region" description="Helical" evidence="8">
    <location>
        <begin position="502"/>
        <end position="531"/>
    </location>
</feature>
<dbReference type="InterPro" id="IPR003439">
    <property type="entry name" value="ABC_transporter-like_ATP-bd"/>
</dbReference>
<dbReference type="Proteomes" id="UP000294933">
    <property type="component" value="Unassembled WGS sequence"/>
</dbReference>
<evidence type="ECO:0000313" key="10">
    <source>
        <dbReference type="EMBL" id="TDL20626.1"/>
    </source>
</evidence>
<dbReference type="EMBL" id="ML170186">
    <property type="protein sequence ID" value="TDL20626.1"/>
    <property type="molecule type" value="Genomic_DNA"/>
</dbReference>
<keyword evidence="3 8" id="KW-0812">Transmembrane</keyword>
<reference evidence="10 11" key="1">
    <citation type="submission" date="2018-06" db="EMBL/GenBank/DDBJ databases">
        <title>A transcriptomic atlas of mushroom development highlights an independent origin of complex multicellularity.</title>
        <authorList>
            <consortium name="DOE Joint Genome Institute"/>
            <person name="Krizsan K."/>
            <person name="Almasi E."/>
            <person name="Merenyi Z."/>
            <person name="Sahu N."/>
            <person name="Viragh M."/>
            <person name="Koszo T."/>
            <person name="Mondo S."/>
            <person name="Kiss B."/>
            <person name="Balint B."/>
            <person name="Kues U."/>
            <person name="Barry K."/>
            <person name="Hegedus J.C."/>
            <person name="Henrissat B."/>
            <person name="Johnson J."/>
            <person name="Lipzen A."/>
            <person name="Ohm R."/>
            <person name="Nagy I."/>
            <person name="Pangilinan J."/>
            <person name="Yan J."/>
            <person name="Xiong Y."/>
            <person name="Grigoriev I.V."/>
            <person name="Hibbett D.S."/>
            <person name="Nagy L.G."/>
        </authorList>
    </citation>
    <scope>NUCLEOTIDE SEQUENCE [LARGE SCALE GENOMIC DNA]</scope>
    <source>
        <strain evidence="10 11">SZMC22713</strain>
    </source>
</reference>
<gene>
    <name evidence="10" type="ORF">BD410DRAFT_790584</name>
</gene>
<organism evidence="10 11">
    <name type="scientific">Rickenella mellea</name>
    <dbReference type="NCBI Taxonomy" id="50990"/>
    <lineage>
        <taxon>Eukaryota</taxon>
        <taxon>Fungi</taxon>
        <taxon>Dikarya</taxon>
        <taxon>Basidiomycota</taxon>
        <taxon>Agaricomycotina</taxon>
        <taxon>Agaricomycetes</taxon>
        <taxon>Hymenochaetales</taxon>
        <taxon>Rickenellaceae</taxon>
        <taxon>Rickenella</taxon>
    </lineage>
</organism>
<evidence type="ECO:0000256" key="8">
    <source>
        <dbReference type="SAM" id="Phobius"/>
    </source>
</evidence>
<accession>A0A4Y7Q018</accession>
<name>A0A4Y7Q018_9AGAM</name>
<evidence type="ECO:0000256" key="3">
    <source>
        <dbReference type="ARBA" id="ARBA00022692"/>
    </source>
</evidence>
<feature type="domain" description="ABC transporter" evidence="9">
    <location>
        <begin position="33"/>
        <end position="269"/>
    </location>
</feature>
<feature type="transmembrane region" description="Helical" evidence="8">
    <location>
        <begin position="609"/>
        <end position="633"/>
    </location>
</feature>
<dbReference type="InterPro" id="IPR017871">
    <property type="entry name" value="ABC_transporter-like_CS"/>
</dbReference>